<dbReference type="NCBIfam" id="TIGR00231">
    <property type="entry name" value="small_GTP"/>
    <property type="match status" value="1"/>
</dbReference>
<dbReference type="InterPro" id="IPR042116">
    <property type="entry name" value="TypA/BipA_C"/>
</dbReference>
<dbReference type="CDD" id="cd01891">
    <property type="entry name" value="TypA_BipA"/>
    <property type="match status" value="1"/>
</dbReference>
<protein>
    <submittedName>
        <fullName evidence="3">GTP-binding protein</fullName>
    </submittedName>
</protein>
<dbReference type="InterPro" id="IPR000640">
    <property type="entry name" value="EFG_V-like"/>
</dbReference>
<dbReference type="Pfam" id="PF00679">
    <property type="entry name" value="EFG_C"/>
    <property type="match status" value="1"/>
</dbReference>
<dbReference type="SUPFAM" id="SSF50447">
    <property type="entry name" value="Translation proteins"/>
    <property type="match status" value="1"/>
</dbReference>
<keyword evidence="1" id="KW-0547">Nucleotide-binding</keyword>
<feature type="domain" description="Tr-type G" evidence="2">
    <location>
        <begin position="11"/>
        <end position="212"/>
    </location>
</feature>
<dbReference type="PROSITE" id="PS00301">
    <property type="entry name" value="G_TR_1"/>
    <property type="match status" value="1"/>
</dbReference>
<dbReference type="Gene3D" id="3.30.70.870">
    <property type="entry name" value="Elongation Factor G (Translational Gtpase), domain 3"/>
    <property type="match status" value="1"/>
</dbReference>
<dbReference type="Proteomes" id="UP000783287">
    <property type="component" value="Unassembled WGS sequence"/>
</dbReference>
<dbReference type="InterPro" id="IPR031157">
    <property type="entry name" value="G_TR_CS"/>
</dbReference>
<evidence type="ECO:0000256" key="1">
    <source>
        <dbReference type="ARBA" id="ARBA00023134"/>
    </source>
</evidence>
<dbReference type="Pfam" id="PF21018">
    <property type="entry name" value="BipA_C"/>
    <property type="match status" value="1"/>
</dbReference>
<dbReference type="InterPro" id="IPR000795">
    <property type="entry name" value="T_Tr_GTP-bd_dom"/>
</dbReference>
<reference evidence="3" key="2">
    <citation type="journal article" date="2021" name="Microbiome">
        <title>Successional dynamics and alternative stable states in a saline activated sludge microbial community over 9 years.</title>
        <authorList>
            <person name="Wang Y."/>
            <person name="Ye J."/>
            <person name="Ju F."/>
            <person name="Liu L."/>
            <person name="Boyd J.A."/>
            <person name="Deng Y."/>
            <person name="Parks D.H."/>
            <person name="Jiang X."/>
            <person name="Yin X."/>
            <person name="Woodcroft B.J."/>
            <person name="Tyson G.W."/>
            <person name="Hugenholtz P."/>
            <person name="Polz M.F."/>
            <person name="Zhang T."/>
        </authorList>
    </citation>
    <scope>NUCLEOTIDE SEQUENCE</scope>
    <source>
        <strain evidence="3">HKST-UBA14</strain>
    </source>
</reference>
<dbReference type="AlphaFoldDB" id="A0A955L5N5"/>
<proteinExistence type="predicted"/>
<name>A0A955L5N5_9BACT</name>
<evidence type="ECO:0000313" key="4">
    <source>
        <dbReference type="Proteomes" id="UP000783287"/>
    </source>
</evidence>
<dbReference type="PANTHER" id="PTHR42908:SF8">
    <property type="entry name" value="TR-TYPE G DOMAIN-CONTAINING PROTEIN"/>
    <property type="match status" value="1"/>
</dbReference>
<dbReference type="InterPro" id="IPR047042">
    <property type="entry name" value="BipA_II"/>
</dbReference>
<dbReference type="InterPro" id="IPR027417">
    <property type="entry name" value="P-loop_NTPase"/>
</dbReference>
<dbReference type="SUPFAM" id="SSF52540">
    <property type="entry name" value="P-loop containing nucleoside triphosphate hydrolases"/>
    <property type="match status" value="1"/>
</dbReference>
<dbReference type="FunFam" id="3.40.50.300:FF:000055">
    <property type="entry name" value="GTP-binding protein TypA"/>
    <property type="match status" value="1"/>
</dbReference>
<gene>
    <name evidence="3" type="ORF">KC909_04060</name>
</gene>
<dbReference type="InterPro" id="IPR048876">
    <property type="entry name" value="BipA_C"/>
</dbReference>
<dbReference type="Pfam" id="PF00009">
    <property type="entry name" value="GTP_EFTU"/>
    <property type="match status" value="1"/>
</dbReference>
<dbReference type="EMBL" id="JAGQLK010000082">
    <property type="protein sequence ID" value="MCA9383515.1"/>
    <property type="molecule type" value="Genomic_DNA"/>
</dbReference>
<dbReference type="Gene3D" id="3.40.50.300">
    <property type="entry name" value="P-loop containing nucleotide triphosphate hydrolases"/>
    <property type="match status" value="1"/>
</dbReference>
<dbReference type="PANTHER" id="PTHR42908">
    <property type="entry name" value="TRANSLATION ELONGATION FACTOR-RELATED"/>
    <property type="match status" value="1"/>
</dbReference>
<comment type="caution">
    <text evidence="3">The sequence shown here is derived from an EMBL/GenBank/DDBJ whole genome shotgun (WGS) entry which is preliminary data.</text>
</comment>
<dbReference type="SUPFAM" id="SSF54980">
    <property type="entry name" value="EF-G C-terminal domain-like"/>
    <property type="match status" value="2"/>
</dbReference>
<keyword evidence="1" id="KW-0342">GTP-binding</keyword>
<dbReference type="Gene3D" id="2.40.50.250">
    <property type="entry name" value="bipa protein"/>
    <property type="match status" value="1"/>
</dbReference>
<dbReference type="InterPro" id="IPR035647">
    <property type="entry name" value="EFG_III/V"/>
</dbReference>
<dbReference type="CDD" id="cd03691">
    <property type="entry name" value="BipA_TypA_II"/>
    <property type="match status" value="1"/>
</dbReference>
<dbReference type="InterPro" id="IPR047041">
    <property type="entry name" value="BipA_GTP-bd_dom"/>
</dbReference>
<dbReference type="GO" id="GO:0005829">
    <property type="term" value="C:cytosol"/>
    <property type="evidence" value="ECO:0007669"/>
    <property type="project" value="TreeGrafter"/>
</dbReference>
<organism evidence="3 4">
    <name type="scientific">Candidatus Dojkabacteria bacterium</name>
    <dbReference type="NCBI Taxonomy" id="2099670"/>
    <lineage>
        <taxon>Bacteria</taxon>
        <taxon>Candidatus Dojkabacteria</taxon>
    </lineage>
</organism>
<dbReference type="InterPro" id="IPR009000">
    <property type="entry name" value="Transl_B-barrel_sf"/>
</dbReference>
<accession>A0A955L5N5</accession>
<sequence>MQTKDLDTKQENIRNIAIIAHVDHGKTTLVDSFLKQTKVFRESQEEMSQEMILDTGDLEREKGITIKAKNIAIRYKDHKINIIDTPGHADFGGEVERTLNMAEGCILLVDAQEGPMPQTKFVLRRAIELDLKLIVVINKIDKPFAKPAETLDKVNDLILSFAVKDEQLDFPVYYAIGKLGYAFAELPTDIPNAKGDILPLLDAIVDTVPAPTGDENGAFQMQITTLHYDSHIGNYLIGKINRGKVKVGDSAVVVSDEGKTNGKIKSILVREGLDFIEVDNASTGEIVALGGIDSKEIGGTVCAPNAIEQMPQIVISNPSVQVKFEASTSPLVGEEGEYVTARLIQARLEKEIETNISLKITKAEGGGYFVAGRGELQLAILIEELRREGYEFQISKPQVVLQEVDGVLSEPREELLIEVPEEYNGAVVSELSSRKAELINMETDSNTNTTRFEYQILTRNLLGLRSNLLTLTKGNLTLNNFLLDYVPYSEQPEQFRKGVLISAADGVAMEYSLNTIQDRGELIIEPGTRVYEGMVIGVNKFEQDMEVNPTKARAKSGVRRNQAAITQMALRTIKPLDLDFALMFLGEDELLEVTPKSLRLRKKYLTKTERDWSKRDNLSAIAKSRMSK</sequence>
<evidence type="ECO:0000313" key="3">
    <source>
        <dbReference type="EMBL" id="MCA9383515.1"/>
    </source>
</evidence>
<evidence type="ECO:0000259" key="2">
    <source>
        <dbReference type="PROSITE" id="PS51722"/>
    </source>
</evidence>
<dbReference type="PROSITE" id="PS51722">
    <property type="entry name" value="G_TR_2"/>
    <property type="match status" value="1"/>
</dbReference>
<dbReference type="GO" id="GO:0003924">
    <property type="term" value="F:GTPase activity"/>
    <property type="evidence" value="ECO:0007669"/>
    <property type="project" value="InterPro"/>
</dbReference>
<dbReference type="Gene3D" id="2.40.30.10">
    <property type="entry name" value="Translation factors"/>
    <property type="match status" value="1"/>
</dbReference>
<dbReference type="GO" id="GO:1990904">
    <property type="term" value="C:ribonucleoprotein complex"/>
    <property type="evidence" value="ECO:0007669"/>
    <property type="project" value="TreeGrafter"/>
</dbReference>
<dbReference type="PRINTS" id="PR00315">
    <property type="entry name" value="ELONGATNFCT"/>
</dbReference>
<dbReference type="Gene3D" id="3.30.70.240">
    <property type="match status" value="1"/>
</dbReference>
<dbReference type="GO" id="GO:0005525">
    <property type="term" value="F:GTP binding"/>
    <property type="evidence" value="ECO:0007669"/>
    <property type="project" value="UniProtKB-KW"/>
</dbReference>
<reference evidence="3" key="1">
    <citation type="submission" date="2020-04" db="EMBL/GenBank/DDBJ databases">
        <authorList>
            <person name="Zhang T."/>
        </authorList>
    </citation>
    <scope>NUCLEOTIDE SEQUENCE</scope>
    <source>
        <strain evidence="3">HKST-UBA14</strain>
    </source>
</reference>
<dbReference type="InterPro" id="IPR005225">
    <property type="entry name" value="Small_GTP-bd"/>
</dbReference>